<keyword evidence="1" id="KW-0378">Hydrolase</keyword>
<accession>A0ABU9AYW7</accession>
<name>A0ABU9AYW7_9BACT</name>
<dbReference type="InterPro" id="IPR025241">
    <property type="entry name" value="DUF4190"/>
</dbReference>
<sequence>MYQAPPPRQIVPITRMPKTSALGVAGLVLGLLGICAGITSLPAVICGHLSLRAIRRSGGELGGQGMAITGLVFGYLGLAGLTLFLVFAGMGAKKAAKDAAVAGTPYPLSSVAIPSFPALPAMTALGDSGVKVGQLRLQSGSGPGESMELRIYLPAGNPAAGSLRCVLVAPAGTTLLSGTDVGPLDAGAYHDECLPYAEAGMAVVMYSLDGNLDRDDSDDREKSKAAYERFRGAQAGLVNARNALEFVLARMPQVDRGKIFAAGHSSAATLSLLFGEHESRLAGCAAYAPATDVEARLKEVTDNPFSNLAFPEIKAFLKRSSPKTHADKLTIPALVFHAADDKNVPVADSRDFVANLKAKGADITFREVPEGGHYDAMIVEGIPAGIEWMKRR</sequence>
<comment type="caution">
    <text evidence="5">The sequence shown here is derived from an EMBL/GenBank/DDBJ whole genome shotgun (WGS) entry which is preliminary data.</text>
</comment>
<dbReference type="InterPro" id="IPR001375">
    <property type="entry name" value="Peptidase_S9_cat"/>
</dbReference>
<keyword evidence="2" id="KW-1133">Transmembrane helix</keyword>
<evidence type="ECO:0000259" key="4">
    <source>
        <dbReference type="Pfam" id="PF13828"/>
    </source>
</evidence>
<feature type="domain" description="DUF4190" evidence="4">
    <location>
        <begin position="22"/>
        <end position="83"/>
    </location>
</feature>
<dbReference type="EMBL" id="JBBUKT010000009">
    <property type="protein sequence ID" value="MEK7952964.1"/>
    <property type="molecule type" value="Genomic_DNA"/>
</dbReference>
<dbReference type="Pfam" id="PF00326">
    <property type="entry name" value="Peptidase_S9"/>
    <property type="match status" value="1"/>
</dbReference>
<gene>
    <name evidence="5" type="ORF">WKV53_20795</name>
</gene>
<dbReference type="RefSeq" id="WP_341406724.1">
    <property type="nucleotide sequence ID" value="NZ_JBBUKT010000009.1"/>
</dbReference>
<feature type="transmembrane region" description="Helical" evidence="2">
    <location>
        <begin position="65"/>
        <end position="87"/>
    </location>
</feature>
<dbReference type="Gene3D" id="3.40.50.1820">
    <property type="entry name" value="alpha/beta hydrolase"/>
    <property type="match status" value="1"/>
</dbReference>
<keyword evidence="2" id="KW-0812">Transmembrane</keyword>
<dbReference type="PANTHER" id="PTHR22946:SF9">
    <property type="entry name" value="POLYKETIDE TRANSFERASE AF380"/>
    <property type="match status" value="1"/>
</dbReference>
<dbReference type="PANTHER" id="PTHR22946">
    <property type="entry name" value="DIENELACTONE HYDROLASE DOMAIN-CONTAINING PROTEIN-RELATED"/>
    <property type="match status" value="1"/>
</dbReference>
<keyword evidence="6" id="KW-1185">Reference proteome</keyword>
<evidence type="ECO:0000259" key="3">
    <source>
        <dbReference type="Pfam" id="PF00326"/>
    </source>
</evidence>
<dbReference type="InterPro" id="IPR050261">
    <property type="entry name" value="FrsA_esterase"/>
</dbReference>
<organism evidence="5 6">
    <name type="scientific">Luteolibacter soli</name>
    <dbReference type="NCBI Taxonomy" id="3135280"/>
    <lineage>
        <taxon>Bacteria</taxon>
        <taxon>Pseudomonadati</taxon>
        <taxon>Verrucomicrobiota</taxon>
        <taxon>Verrucomicrobiia</taxon>
        <taxon>Verrucomicrobiales</taxon>
        <taxon>Verrucomicrobiaceae</taxon>
        <taxon>Luteolibacter</taxon>
    </lineage>
</organism>
<dbReference type="SUPFAM" id="SSF53474">
    <property type="entry name" value="alpha/beta-Hydrolases"/>
    <property type="match status" value="1"/>
</dbReference>
<evidence type="ECO:0000256" key="2">
    <source>
        <dbReference type="SAM" id="Phobius"/>
    </source>
</evidence>
<reference evidence="5 6" key="1">
    <citation type="submission" date="2024-04" db="EMBL/GenBank/DDBJ databases">
        <title>Luteolibacter sp. isolated from soil.</title>
        <authorList>
            <person name="An J."/>
        </authorList>
    </citation>
    <scope>NUCLEOTIDE SEQUENCE [LARGE SCALE GENOMIC DNA]</scope>
    <source>
        <strain evidence="5 6">Y139</strain>
    </source>
</reference>
<proteinExistence type="predicted"/>
<evidence type="ECO:0000313" key="6">
    <source>
        <dbReference type="Proteomes" id="UP001371305"/>
    </source>
</evidence>
<evidence type="ECO:0000313" key="5">
    <source>
        <dbReference type="EMBL" id="MEK7952964.1"/>
    </source>
</evidence>
<keyword evidence="2" id="KW-0472">Membrane</keyword>
<dbReference type="Proteomes" id="UP001371305">
    <property type="component" value="Unassembled WGS sequence"/>
</dbReference>
<feature type="transmembrane region" description="Helical" evidence="2">
    <location>
        <begin position="21"/>
        <end position="45"/>
    </location>
</feature>
<protein>
    <submittedName>
        <fullName evidence="5">DUF4190 domain-containing protein</fullName>
    </submittedName>
</protein>
<feature type="domain" description="Peptidase S9 prolyl oligopeptidase catalytic" evidence="3">
    <location>
        <begin position="243"/>
        <end position="373"/>
    </location>
</feature>
<evidence type="ECO:0000256" key="1">
    <source>
        <dbReference type="ARBA" id="ARBA00022801"/>
    </source>
</evidence>
<dbReference type="Pfam" id="PF13828">
    <property type="entry name" value="DUF4190"/>
    <property type="match status" value="1"/>
</dbReference>
<dbReference type="InterPro" id="IPR029058">
    <property type="entry name" value="AB_hydrolase_fold"/>
</dbReference>